<name>A0A9N9BIE6_9GLOM</name>
<dbReference type="Pfam" id="PF04144">
    <property type="entry name" value="SCAMP"/>
    <property type="match status" value="1"/>
</dbReference>
<dbReference type="OrthoDB" id="242866at2759"/>
<dbReference type="GO" id="GO:0055038">
    <property type="term" value="C:recycling endosome membrane"/>
    <property type="evidence" value="ECO:0007669"/>
    <property type="project" value="TreeGrafter"/>
</dbReference>
<evidence type="ECO:0000256" key="5">
    <source>
        <dbReference type="SAM" id="Phobius"/>
    </source>
</evidence>
<evidence type="ECO:0000256" key="3">
    <source>
        <dbReference type="ARBA" id="ARBA00022989"/>
    </source>
</evidence>
<gene>
    <name evidence="6" type="ORF">DERYTH_LOCUS6011</name>
</gene>
<feature type="transmembrane region" description="Helical" evidence="5">
    <location>
        <begin position="107"/>
        <end position="126"/>
    </location>
</feature>
<feature type="transmembrane region" description="Helical" evidence="5">
    <location>
        <begin position="67"/>
        <end position="87"/>
    </location>
</feature>
<dbReference type="Proteomes" id="UP000789405">
    <property type="component" value="Unassembled WGS sequence"/>
</dbReference>
<organism evidence="6 7">
    <name type="scientific">Dentiscutata erythropus</name>
    <dbReference type="NCBI Taxonomy" id="1348616"/>
    <lineage>
        <taxon>Eukaryota</taxon>
        <taxon>Fungi</taxon>
        <taxon>Fungi incertae sedis</taxon>
        <taxon>Mucoromycota</taxon>
        <taxon>Glomeromycotina</taxon>
        <taxon>Glomeromycetes</taxon>
        <taxon>Diversisporales</taxon>
        <taxon>Gigasporaceae</taxon>
        <taxon>Dentiscutata</taxon>
    </lineage>
</organism>
<dbReference type="PANTHER" id="PTHR10687:SF2">
    <property type="entry name" value="SECRETORY CARRIER-ASSOCIATED MEMBRANE PROTEIN"/>
    <property type="match status" value="1"/>
</dbReference>
<dbReference type="GO" id="GO:0032588">
    <property type="term" value="C:trans-Golgi network membrane"/>
    <property type="evidence" value="ECO:0007669"/>
    <property type="project" value="TreeGrafter"/>
</dbReference>
<dbReference type="InterPro" id="IPR007273">
    <property type="entry name" value="SCAMP"/>
</dbReference>
<dbReference type="EMBL" id="CAJVPY010002623">
    <property type="protein sequence ID" value="CAG8566861.1"/>
    <property type="molecule type" value="Genomic_DNA"/>
</dbReference>
<keyword evidence="4 5" id="KW-0472">Membrane</keyword>
<dbReference type="PANTHER" id="PTHR10687">
    <property type="entry name" value="SECRETORY CARRIER-ASSOCIATED MEMBRANE PROTEIN SCAMP"/>
    <property type="match status" value="1"/>
</dbReference>
<reference evidence="6" key="1">
    <citation type="submission" date="2021-06" db="EMBL/GenBank/DDBJ databases">
        <authorList>
            <person name="Kallberg Y."/>
            <person name="Tangrot J."/>
            <person name="Rosling A."/>
        </authorList>
    </citation>
    <scope>NUCLEOTIDE SEQUENCE</scope>
    <source>
        <strain evidence="6">MA453B</strain>
    </source>
</reference>
<keyword evidence="7" id="KW-1185">Reference proteome</keyword>
<comment type="subcellular location">
    <subcellularLocation>
        <location evidence="1">Membrane</location>
        <topology evidence="1">Multi-pass membrane protein</topology>
    </subcellularLocation>
</comment>
<dbReference type="GO" id="GO:0015031">
    <property type="term" value="P:protein transport"/>
    <property type="evidence" value="ECO:0007669"/>
    <property type="project" value="InterPro"/>
</dbReference>
<proteinExistence type="predicted"/>
<keyword evidence="2 5" id="KW-0812">Transmembrane</keyword>
<evidence type="ECO:0000256" key="1">
    <source>
        <dbReference type="ARBA" id="ARBA00004141"/>
    </source>
</evidence>
<feature type="transmembrane region" description="Helical" evidence="5">
    <location>
        <begin position="146"/>
        <end position="169"/>
    </location>
</feature>
<protein>
    <submittedName>
        <fullName evidence="6">18629_t:CDS:1</fullName>
    </submittedName>
</protein>
<accession>A0A9N9BIE6</accession>
<comment type="caution">
    <text evidence="6">The sequence shown here is derived from an EMBL/GenBank/DDBJ whole genome shotgun (WGS) entry which is preliminary data.</text>
</comment>
<evidence type="ECO:0000313" key="7">
    <source>
        <dbReference type="Proteomes" id="UP000789405"/>
    </source>
</evidence>
<evidence type="ECO:0000313" key="6">
    <source>
        <dbReference type="EMBL" id="CAG8566861.1"/>
    </source>
</evidence>
<sequence length="190" mass="21856">MPEKSGNNWPPCCSIIRYDVQNDIIEKRARQMIESSYRVYLIYYIILLFNLGAIIATAVQYGISEGFVQIIIATIYLAIWPIADFVFRHMNLYQGFKNENKKAFHYFFFAALIDVIFGLFLCTGWFSGGCGGIIATIENFNYGRILAAGFTIVSTVLTLGHVILHLKLCREVRIFYMTRCKDEKPEIDDF</sequence>
<evidence type="ECO:0000256" key="2">
    <source>
        <dbReference type="ARBA" id="ARBA00022692"/>
    </source>
</evidence>
<evidence type="ECO:0000256" key="4">
    <source>
        <dbReference type="ARBA" id="ARBA00023136"/>
    </source>
</evidence>
<dbReference type="AlphaFoldDB" id="A0A9N9BIE6"/>
<keyword evidence="3 5" id="KW-1133">Transmembrane helix</keyword>
<feature type="transmembrane region" description="Helical" evidence="5">
    <location>
        <begin position="40"/>
        <end position="61"/>
    </location>
</feature>